<evidence type="ECO:0000256" key="7">
    <source>
        <dbReference type="ARBA" id="ARBA00022679"/>
    </source>
</evidence>
<dbReference type="InterPro" id="IPR020806">
    <property type="entry name" value="PKS_PP-bd"/>
</dbReference>
<dbReference type="InterPro" id="IPR016039">
    <property type="entry name" value="Thiolase-like"/>
</dbReference>
<dbReference type="Pfam" id="PF00109">
    <property type="entry name" value="ketoacyl-synt"/>
    <property type="match status" value="2"/>
</dbReference>
<comment type="function">
    <text evidence="1">Involved in some intermediate steps for the synthesis of the antibiotic polyketide bacillaene which is involved in secondary metabolism.</text>
</comment>
<dbReference type="Gene3D" id="1.10.1200.10">
    <property type="entry name" value="ACP-like"/>
    <property type="match status" value="2"/>
</dbReference>
<evidence type="ECO:0000256" key="9">
    <source>
        <dbReference type="PROSITE-ProRule" id="PRU01363"/>
    </source>
</evidence>
<feature type="active site" description="Proton donor; for dehydratase activity" evidence="9">
    <location>
        <position position="1885"/>
    </location>
</feature>
<dbReference type="InterPro" id="IPR042104">
    <property type="entry name" value="PKS_dehydratase_sf"/>
</dbReference>
<evidence type="ECO:0000256" key="1">
    <source>
        <dbReference type="ARBA" id="ARBA00003299"/>
    </source>
</evidence>
<keyword evidence="6" id="KW-0597">Phosphoprotein</keyword>
<dbReference type="EC" id="2.3.1.-" evidence="14"/>
<dbReference type="GO" id="GO:0006633">
    <property type="term" value="P:fatty acid biosynthetic process"/>
    <property type="evidence" value="ECO:0007669"/>
    <property type="project" value="InterPro"/>
</dbReference>
<accession>A0A348AQR7</accession>
<feature type="active site" description="Proton acceptor; for dehydratase activity" evidence="9">
    <location>
        <position position="221"/>
    </location>
</feature>
<feature type="active site" description="Proton donor; for dehydratase activity" evidence="9">
    <location>
        <position position="394"/>
    </location>
</feature>
<dbReference type="InterPro" id="IPR036736">
    <property type="entry name" value="ACP-like_sf"/>
</dbReference>
<feature type="domain" description="Carrier" evidence="11">
    <location>
        <begin position="2439"/>
        <end position="2512"/>
    </location>
</feature>
<dbReference type="PROSITE" id="PS50075">
    <property type="entry name" value="CARRIER"/>
    <property type="match status" value="2"/>
</dbReference>
<dbReference type="KEGG" id="mana:MAMMFC1_04132"/>
<dbReference type="OrthoDB" id="1671436at2"/>
<dbReference type="SUPFAM" id="SSF51735">
    <property type="entry name" value="NAD(P)-binding Rossmann-fold domains"/>
    <property type="match status" value="2"/>
</dbReference>
<feature type="coiled-coil region" evidence="10">
    <location>
        <begin position="3034"/>
        <end position="3092"/>
    </location>
</feature>
<dbReference type="PANTHER" id="PTHR43775">
    <property type="entry name" value="FATTY ACID SYNTHASE"/>
    <property type="match status" value="1"/>
</dbReference>
<comment type="subcellular location">
    <subcellularLocation>
        <location evidence="2">Cytoplasm</location>
    </subcellularLocation>
</comment>
<dbReference type="CDD" id="cd08953">
    <property type="entry name" value="KR_2_SDR_x"/>
    <property type="match status" value="2"/>
</dbReference>
<dbReference type="Gene3D" id="3.40.47.10">
    <property type="match status" value="2"/>
</dbReference>
<dbReference type="Pfam" id="PF21089">
    <property type="entry name" value="PKS_DH_N"/>
    <property type="match status" value="2"/>
</dbReference>
<dbReference type="InterPro" id="IPR013968">
    <property type="entry name" value="PKS_KR"/>
</dbReference>
<keyword evidence="14" id="KW-0012">Acyltransferase</keyword>
<dbReference type="SMART" id="SM01294">
    <property type="entry name" value="PKS_PP_betabranch"/>
    <property type="match status" value="1"/>
</dbReference>
<feature type="domain" description="PKS/mFAS DH" evidence="13">
    <location>
        <begin position="1685"/>
        <end position="1976"/>
    </location>
</feature>
<evidence type="ECO:0000313" key="15">
    <source>
        <dbReference type="Proteomes" id="UP000276437"/>
    </source>
</evidence>
<reference evidence="14 15" key="1">
    <citation type="journal article" date="2018" name="Int. J. Syst. Evol. Microbiol.">
        <title>Methylomusa anaerophila gen. nov., sp. nov., an anaerobic methanol-utilizing bacterium isolated from a microbial fuel cell.</title>
        <authorList>
            <person name="Amano N."/>
            <person name="Yamamuro A."/>
            <person name="Miyahara M."/>
            <person name="Kouzuma A."/>
            <person name="Abe T."/>
            <person name="Watanabe K."/>
        </authorList>
    </citation>
    <scope>NUCLEOTIDE SEQUENCE [LARGE SCALE GENOMIC DNA]</scope>
    <source>
        <strain evidence="14 15">MMFC1</strain>
    </source>
</reference>
<dbReference type="GO" id="GO:0004312">
    <property type="term" value="F:fatty acid synthase activity"/>
    <property type="evidence" value="ECO:0007669"/>
    <property type="project" value="TreeGrafter"/>
</dbReference>
<dbReference type="InterPro" id="IPR049552">
    <property type="entry name" value="PKS_DH_N"/>
</dbReference>
<dbReference type="Gene3D" id="3.10.129.110">
    <property type="entry name" value="Polyketide synthase dehydratase"/>
    <property type="match status" value="2"/>
</dbReference>
<dbReference type="SMART" id="SM00826">
    <property type="entry name" value="PKS_DH"/>
    <property type="match status" value="2"/>
</dbReference>
<dbReference type="Pfam" id="PF02801">
    <property type="entry name" value="Ketoacyl-synt_C"/>
    <property type="match status" value="2"/>
</dbReference>
<dbReference type="SMART" id="SM00823">
    <property type="entry name" value="PKS_PP"/>
    <property type="match status" value="2"/>
</dbReference>
<feature type="active site" description="Proton acceptor; for dehydratase activity" evidence="9">
    <location>
        <position position="1714"/>
    </location>
</feature>
<evidence type="ECO:0000313" key="14">
    <source>
        <dbReference type="EMBL" id="BBB93415.1"/>
    </source>
</evidence>
<dbReference type="GO" id="GO:0071770">
    <property type="term" value="P:DIM/DIP cell wall layer assembly"/>
    <property type="evidence" value="ECO:0007669"/>
    <property type="project" value="TreeGrafter"/>
</dbReference>
<dbReference type="InterPro" id="IPR020841">
    <property type="entry name" value="PKS_Beta-ketoAc_synthase_dom"/>
</dbReference>
<dbReference type="SUPFAM" id="SSF47336">
    <property type="entry name" value="ACP-like"/>
    <property type="match status" value="2"/>
</dbReference>
<dbReference type="InterPro" id="IPR036291">
    <property type="entry name" value="NAD(P)-bd_dom_sf"/>
</dbReference>
<feature type="domain" description="PKS/mFAS DH" evidence="13">
    <location>
        <begin position="192"/>
        <end position="477"/>
    </location>
</feature>
<evidence type="ECO:0000256" key="2">
    <source>
        <dbReference type="ARBA" id="ARBA00004496"/>
    </source>
</evidence>
<dbReference type="Pfam" id="PF08659">
    <property type="entry name" value="KR"/>
    <property type="match status" value="2"/>
</dbReference>
<dbReference type="Pfam" id="PF22336">
    <property type="entry name" value="RhiE-like_linker"/>
    <property type="match status" value="3"/>
</dbReference>
<dbReference type="InterPro" id="IPR049900">
    <property type="entry name" value="PKS_mFAS_DH"/>
</dbReference>
<keyword evidence="4" id="KW-0596">Phosphopantetheine</keyword>
<dbReference type="FunFam" id="3.40.47.10:FF:000019">
    <property type="entry name" value="Polyketide synthase type I"/>
    <property type="match status" value="2"/>
</dbReference>
<feature type="domain" description="Carrier" evidence="11">
    <location>
        <begin position="930"/>
        <end position="1007"/>
    </location>
</feature>
<keyword evidence="7 14" id="KW-0808">Transferase</keyword>
<keyword evidence="15" id="KW-1185">Reference proteome</keyword>
<evidence type="ECO:0000256" key="4">
    <source>
        <dbReference type="ARBA" id="ARBA00022450"/>
    </source>
</evidence>
<evidence type="ECO:0000259" key="11">
    <source>
        <dbReference type="PROSITE" id="PS50075"/>
    </source>
</evidence>
<dbReference type="SMART" id="SM00822">
    <property type="entry name" value="PKS_KR"/>
    <property type="match status" value="2"/>
</dbReference>
<dbReference type="PROSITE" id="PS52004">
    <property type="entry name" value="KS3_2"/>
    <property type="match status" value="2"/>
</dbReference>
<evidence type="ECO:0000256" key="5">
    <source>
        <dbReference type="ARBA" id="ARBA00022490"/>
    </source>
</evidence>
<dbReference type="InterPro" id="IPR049551">
    <property type="entry name" value="PKS_DH_C"/>
</dbReference>
<evidence type="ECO:0000259" key="13">
    <source>
        <dbReference type="PROSITE" id="PS52019"/>
    </source>
</evidence>
<feature type="region of interest" description="N-terminal hotdog fold" evidence="9">
    <location>
        <begin position="192"/>
        <end position="318"/>
    </location>
</feature>
<dbReference type="Proteomes" id="UP000276437">
    <property type="component" value="Chromosome"/>
</dbReference>
<keyword evidence="10" id="KW-0175">Coiled coil</keyword>
<dbReference type="PROSITE" id="PS52019">
    <property type="entry name" value="PKS_MFAS_DH"/>
    <property type="match status" value="2"/>
</dbReference>
<dbReference type="GO" id="GO:0004315">
    <property type="term" value="F:3-oxoacyl-[acyl-carrier-protein] synthase activity"/>
    <property type="evidence" value="ECO:0007669"/>
    <property type="project" value="InterPro"/>
</dbReference>
<feature type="domain" description="Ketosynthase family 3 (KS3)" evidence="12">
    <location>
        <begin position="1055"/>
        <end position="1491"/>
    </location>
</feature>
<dbReference type="EMBL" id="AP018449">
    <property type="protein sequence ID" value="BBB93415.1"/>
    <property type="molecule type" value="Genomic_DNA"/>
</dbReference>
<dbReference type="Pfam" id="PF14765">
    <property type="entry name" value="PS-DH"/>
    <property type="match status" value="2"/>
</dbReference>
<dbReference type="InterPro" id="IPR020807">
    <property type="entry name" value="PKS_DH"/>
</dbReference>
<dbReference type="InterPro" id="IPR009081">
    <property type="entry name" value="PP-bd_ACP"/>
</dbReference>
<dbReference type="GO" id="GO:0005886">
    <property type="term" value="C:plasma membrane"/>
    <property type="evidence" value="ECO:0007669"/>
    <property type="project" value="TreeGrafter"/>
</dbReference>
<dbReference type="Pfam" id="PF00550">
    <property type="entry name" value="PP-binding"/>
    <property type="match status" value="2"/>
</dbReference>
<name>A0A348AQR7_9FIRM</name>
<dbReference type="GO" id="GO:0031177">
    <property type="term" value="F:phosphopantetheine binding"/>
    <property type="evidence" value="ECO:0007669"/>
    <property type="project" value="InterPro"/>
</dbReference>
<dbReference type="Gene3D" id="1.10.1240.100">
    <property type="match status" value="2"/>
</dbReference>
<keyword evidence="5" id="KW-0963">Cytoplasm</keyword>
<feature type="domain" description="Ketosynthase family 3 (KS3)" evidence="12">
    <location>
        <begin position="2570"/>
        <end position="3009"/>
    </location>
</feature>
<feature type="region of interest" description="N-terminal hotdog fold" evidence="9">
    <location>
        <begin position="1685"/>
        <end position="1809"/>
    </location>
</feature>
<dbReference type="InterPro" id="IPR057326">
    <property type="entry name" value="KR_dom"/>
</dbReference>
<dbReference type="InterPro" id="IPR050091">
    <property type="entry name" value="PKS_NRPS_Biosynth_Enz"/>
</dbReference>
<gene>
    <name evidence="14" type="primary">pksN_6</name>
    <name evidence="14" type="ORF">MAMMFC1_04132</name>
</gene>
<dbReference type="Gene3D" id="3.30.70.3290">
    <property type="match status" value="1"/>
</dbReference>
<dbReference type="Gene3D" id="3.40.50.720">
    <property type="entry name" value="NAD(P)-binding Rossmann-like Domain"/>
    <property type="match status" value="2"/>
</dbReference>
<dbReference type="SUPFAM" id="SSF53901">
    <property type="entry name" value="Thiolase-like"/>
    <property type="match status" value="2"/>
</dbReference>
<dbReference type="InterPro" id="IPR014031">
    <property type="entry name" value="Ketoacyl_synth_C"/>
</dbReference>
<sequence>MQNSKHSQIASTPQHPAIIVLSAKNEERLKEQAQQLLVAIEEWQFADARLADMAYTLQVGREAMEERLGMIVSSVGELAEKLQGFLEGWERVEDFHRGQVKRSNETLAVFAADEDMNQAIRAWINKRKYGKLLDLWVKGLILDWTSLYGDSKPRRISLPTYPFARERYWVPKVESNSMGSATATATRTAFIHPLLQQNTSDFWEQRFSSTFTGREFFLADHVINGQRILPGVAYLEMVRAAVEQAAGELREEQAGLQLKNTVWVRPVAIREQPLTVHIGLCPEDDGDIAYEVYSRPETADAEPVVYSRGSAALIPPAEAPALDLKALLAECGQNSFSSSQCYEAFKRVGFAYGPGLQGIEKVYAGQGQVLARLSLPAALADTKDRFVLHPSLLDAALQASLMLNPGEVKPALPFALQKLEIFGKCTAAMWALVRYSGGNQAGDKAPKLDIDLCDGQGNICVRLKGLSLRGLADEADAAETGTNTGTLLLHPCWQEQSAAPAAILPGYDQHLVLLGEGASVFRESIETAMTGVRCLTLESPSKGMAERFQTYAIQALEEIRRLLREKPLGKVLIQIVVPQLFSGLAGLLQTARLENPKLIGQLIEIEADDDAAGIIAKLQENSRSPLDNRIRYQDGKRWVAGWREVETAAERVKIPWKDGGIYLISGGAGGLGLIFAEEIAGQVKDATLILTGRSALNEDKEAQLKPLAAAGARIVYRQADVTREQEVAGLIRSIGKEFGSLNGIIHSAGVIRDNFILKKSREEMQAVLAPKVSGLVNLDQASRDLPLDFFICFSSVAGAVGNMGQADYAAANAFMDAYAGYRNSLAAANQRCGQTLSINWPLWQEGGMQVDAGTEKMLLQSMGMAVMGTATGIQALYQGLAAGKDQVMVMEGNLARMKQELLSQTTPPAALQSPRDSEIAGSPTKINTGSLLNKIEAALMQTVAKLLKVKPESIDVDTELKEYGFDSITFTEFSNRINEEYKLELAPTIFFEHSNLNSFAKYLTEEYQTVLAVQFTVPAGEEEAKEIEKPAGKKQRSRLAGRVALAAAQPAATVSEPIAIIGMSGKFPLAGDLDEFWENLVAGRDCIMEIPPDRWDWREYYGDPATEANKTNVKWGGFIDGVAEFDPLFFGISPREAQLMDPQQRLLMTYVWKAMEDAGYAARSLAGTKTGIFTGTMSSDYRVLVSQADGIEGYTSTGTVPSVGPNRMSYFLNIHGPSEPIETACSSSLVAIHRAVSALENGSCEMAIAGGVNTILTPDFHISFNKAGMLSEDGRCKTFSDQANGYGRGEGVGMIFLRRLKDAEAAGDHIYGVIRATAENHGGRANSLTAPNPKAQAELLKDVYTKAGIDPRTVSYIEAHGTGTELGDPIEINGLKTAFTELYQAAGGSLVAEAHCGLGSVKTNIGHLELAAGIAGVIKVLLQLKHKTLVKSLHCDTVNPYIRLQDSPFYIVGETKEWKPLQNAAGRDIPRRAGVSSFGFGGVNAHVVIEEYTPKGQNWPPIPVPAGKPAIIVLSAKNEERLVEQAQQLLAAIEEEEFAGISLADIAYTLQVGRDAMEERLGVIVGSVRELADKLQAFVAGREGVAGLYRGQAKHNKETLAVFAGEEDLQTAIDGWIGKGKYEKLLALWVKGLIFDWSKLYGDSKPRRISLPTYPFAREHYWVSPSGAQPGNSSAAAAVTAAALHPLLHQNTSDLSEQRFSSTFTGQEFFLADHVVKGQPVLPGVAYLEMARAAVAQATGSFQAGQSGIRLENVVWVRPLAVGEQPVQVHIGLFPEDNGKIAFEIYTEAAGAGPVVHSQGSAVLSPVEKIPPADLPALQAQCSQSTFSASQCYQAFQAMGLQYGPGHQGIEMLYAGADQVLAKLSLPAAVADTLEHFVLHPGLLDSALQTSIGFLLGAGDPKGKAALKPFLPFALTALEIHAGCTAAMWALIRRSDGGKAGDKVQKLDIDLYDAQGNVCVRIKGFSSRGLEGEVGPAGKAATPGTLMLYPGWKEQAVAQEAAAPAYVQQVVMLCEPNNISRETIESRMSGVRCLTLASEQDGIEKFPDYAAQVFEEIQSILKSKPAGKVLLQIVVPNREEQQLFTGLAGFLKTARWENPQIIGQLIEVEPDEDPAGIIEKLQADSRSIINSQVRYQDGKRYVAALSEMEASPAAGRIPWKDQGVYLITGGAGGLGLLFAREIAQKVKDTTLILTGRSPLTADRQAKLKQAEAQGARIVYRQVDVTREKAVADLIQSIQTDFGGLNGIIHSAGVIKDNFIIKKTKAEVLEVLAPKVTGLVHLDQASQHQPLDFFILFSSGTGVFGNAGQADYAAANAFMDAYARYRNTLVASQQRRGQTLSVNWPLWQEGGMRVDAETEKMLRQTTGMVAMGTATGIRALYQGLASGQDQVLVMEGELKRLRAAFLGEQTGTAAINAPNAPHTREENKAVPAIDQNSFQEKAVNYFKRLLATAIKLPAHRIEAAAPLEKYGIDSMMVMQLTNQLEKIFGLLPKTLFFEYQNIKDLTGYFLENYRGQLTELVGIEDIAAAPAGSYRNLAAVTEAEAEELTAGSRRRLRFASLRPEKREETAALDIAVIGVAGRYPQADNIRQFWQNLRDGKDCITEIPKERWDHSLYFDADKNKPGKAYSKWGGFINGVDQFDPLFFNISPREAQIMDPQERLFLQCVYETLEDAGYTRETLGLRQDFGLGGNVGVYVGVMYEEYQLYGAQEQIQGRPVAASGNPSSIANRVSYFCNFHGPSLAVDTMCSSSLTAIHLACQSLQRGNCEAAIAGGVNVSIHPNKYLMLSQGKFASSKGRCESFGQGGDGYVPGEGVGAVLLKPLAKAVADGDHIYGIIKGTALNHGGKTNGYTVPNPNAQASVIGRAFQEAGIDPRTISYIEAHGTGTSLGDPIEITGLTKTFQAYTQDKQFCAIGSAKSNIGHCESAAGIAGVTKILLQLKYQQLAPSFHSQTLNPNIDFNNTPFVVQQELAEWKRPVVEKGGESKEYPRIAGISSFGAGGANAHIVIEEYIARDPARPPIAVNAGNPAIIVLSAKNEERLREQVRQLLAAIEERQFTDNDLADVAYTFQVGREAMEERLAVLAGSVRELAEKLKSYADGRDGGGEVYRGQVKRNKETLDVFAADEDMAKTVAAWITKGKYAKLIDLWVKGLIVDWNRLYGDVKPRRISMPTYPFAKERYWLFDATLPAKSEDRPQQENTCLSPQSNVQFDVTFYDKLIDEIMNDIISIDVAVQKAKNVFAI</sequence>
<proteinExistence type="predicted"/>
<evidence type="ECO:0000259" key="12">
    <source>
        <dbReference type="PROSITE" id="PS52004"/>
    </source>
</evidence>
<organism evidence="14 15">
    <name type="scientific">Methylomusa anaerophila</name>
    <dbReference type="NCBI Taxonomy" id="1930071"/>
    <lineage>
        <taxon>Bacteria</taxon>
        <taxon>Bacillati</taxon>
        <taxon>Bacillota</taxon>
        <taxon>Negativicutes</taxon>
        <taxon>Selenomonadales</taxon>
        <taxon>Sporomusaceae</taxon>
        <taxon>Methylomusa</taxon>
    </lineage>
</organism>
<feature type="region of interest" description="C-terminal hotdog fold" evidence="9">
    <location>
        <begin position="1823"/>
        <end position="1976"/>
    </location>
</feature>
<feature type="region of interest" description="C-terminal hotdog fold" evidence="9">
    <location>
        <begin position="332"/>
        <end position="477"/>
    </location>
</feature>
<dbReference type="GO" id="GO:0005737">
    <property type="term" value="C:cytoplasm"/>
    <property type="evidence" value="ECO:0007669"/>
    <property type="project" value="UniProtKB-SubCell"/>
</dbReference>
<evidence type="ECO:0000256" key="6">
    <source>
        <dbReference type="ARBA" id="ARBA00022553"/>
    </source>
</evidence>
<dbReference type="InterPro" id="IPR014030">
    <property type="entry name" value="Ketoacyl_synth_N"/>
</dbReference>
<dbReference type="CDD" id="cd00833">
    <property type="entry name" value="PKS"/>
    <property type="match status" value="2"/>
</dbReference>
<dbReference type="PROSITE" id="PS00606">
    <property type="entry name" value="KS3_1"/>
    <property type="match status" value="1"/>
</dbReference>
<dbReference type="UniPathway" id="UPA01003"/>
<evidence type="ECO:0000256" key="8">
    <source>
        <dbReference type="ARBA" id="ARBA00022737"/>
    </source>
</evidence>
<dbReference type="InterPro" id="IPR018201">
    <property type="entry name" value="Ketoacyl_synth_AS"/>
</dbReference>
<protein>
    <submittedName>
        <fullName evidence="14">Polyketide synthase PksN</fullName>
        <ecNumber evidence="14">2.3.1.-</ecNumber>
    </submittedName>
</protein>
<evidence type="ECO:0000256" key="10">
    <source>
        <dbReference type="SAM" id="Coils"/>
    </source>
</evidence>
<dbReference type="InterPro" id="IPR054514">
    <property type="entry name" value="RhiE-like_linker"/>
</dbReference>
<dbReference type="PROSITE" id="PS00012">
    <property type="entry name" value="PHOSPHOPANTETHEINE"/>
    <property type="match status" value="1"/>
</dbReference>
<keyword evidence="8" id="KW-0677">Repeat</keyword>
<dbReference type="PANTHER" id="PTHR43775:SF37">
    <property type="entry name" value="SI:DKEY-61P9.11"/>
    <property type="match status" value="1"/>
</dbReference>
<dbReference type="SMART" id="SM00825">
    <property type="entry name" value="PKS_KS"/>
    <property type="match status" value="2"/>
</dbReference>
<dbReference type="RefSeq" id="WP_126310240.1">
    <property type="nucleotide sequence ID" value="NZ_AP018449.1"/>
</dbReference>
<evidence type="ECO:0000256" key="3">
    <source>
        <dbReference type="ARBA" id="ARBA00004789"/>
    </source>
</evidence>
<comment type="pathway">
    <text evidence="3">Antibiotic biosynthesis; bacillaene biosynthesis.</text>
</comment>
<dbReference type="InterPro" id="IPR006162">
    <property type="entry name" value="Ppantetheine_attach_site"/>
</dbReference>